<dbReference type="GO" id="GO:0097361">
    <property type="term" value="C:cytosolic [4Fe-4S] assembly targeting complex"/>
    <property type="evidence" value="ECO:0007669"/>
    <property type="project" value="TreeGrafter"/>
</dbReference>
<accession>A0A8S1KNE5</accession>
<dbReference type="PROSITE" id="PS50082">
    <property type="entry name" value="WD_REPEATS_2"/>
    <property type="match status" value="2"/>
</dbReference>
<dbReference type="PANTHER" id="PTHR19920">
    <property type="entry name" value="WD40 PROTEIN CIAO1"/>
    <property type="match status" value="1"/>
</dbReference>
<proteinExistence type="predicted"/>
<dbReference type="SMART" id="SM00320">
    <property type="entry name" value="WD40"/>
    <property type="match status" value="4"/>
</dbReference>
<comment type="caution">
    <text evidence="2">The sequence shown here is derived from an EMBL/GenBank/DDBJ whole genome shotgun (WGS) entry which is preliminary data.</text>
</comment>
<dbReference type="Proteomes" id="UP000692954">
    <property type="component" value="Unassembled WGS sequence"/>
</dbReference>
<organism evidence="2 3">
    <name type="scientific">Paramecium sonneborni</name>
    <dbReference type="NCBI Taxonomy" id="65129"/>
    <lineage>
        <taxon>Eukaryota</taxon>
        <taxon>Sar</taxon>
        <taxon>Alveolata</taxon>
        <taxon>Ciliophora</taxon>
        <taxon>Intramacronucleata</taxon>
        <taxon>Oligohymenophorea</taxon>
        <taxon>Peniculida</taxon>
        <taxon>Parameciidae</taxon>
        <taxon>Paramecium</taxon>
    </lineage>
</organism>
<evidence type="ECO:0008006" key="4">
    <source>
        <dbReference type="Google" id="ProtNLM"/>
    </source>
</evidence>
<dbReference type="EMBL" id="CAJJDN010000010">
    <property type="protein sequence ID" value="CAD8055991.1"/>
    <property type="molecule type" value="Genomic_DNA"/>
</dbReference>
<evidence type="ECO:0000256" key="1">
    <source>
        <dbReference type="PROSITE-ProRule" id="PRU00221"/>
    </source>
</evidence>
<evidence type="ECO:0000313" key="2">
    <source>
        <dbReference type="EMBL" id="CAD8055991.1"/>
    </source>
</evidence>
<dbReference type="Pfam" id="PF00400">
    <property type="entry name" value="WD40"/>
    <property type="match status" value="2"/>
</dbReference>
<sequence length="551" mass="66355">MIQSKMIEKEMELECSMNHKRPIEMVIWDKNLEKDKRFLCKECLDDNQEQNLNSLISFEKLIQLIEEYQKKKLEYVDSLITMNIKQIQTFQKKLLQLKQHIIQQLDQLIWDSDEWIKSFYQIGQKNVTYSIYEELDNLINKDKFEQFNYQPLIHQIKITNHSWNQKILQKLKQFSAFELNQKIEQILINFEKINQEEEIIKKINSMEVQYEIDNIKESTQQFQNNNQLEQGEVEFKLIDDLNNQANICYAIVFNNCGSIMVSTDYTDIIIWDFIQGRLKQSNRFSVHHFTVNCLVYSKKTNSFISGSWDKSIISWKQINQNEWKWSQPYQQHIDYIQCLILNKQEDQLISGGYDDSIKVWKVDFMNNQLTYLYSLDNTYAVYSLCYNESETILASCAKSNFLIWKEGLEGKWELQCKQKVSDGYQIFFIKDQQFLWVTREQNIDEILIFELQDGIFKQNKNKTLQLIKNDQCEDYWILFRTIHNKEKNVILIRHKHHIYLIRIVNENDMKIIGQLNCEIEDIFGTMTDDAQYLVFWDHKQQKYLSFELVQK</sequence>
<keyword evidence="1" id="KW-0853">WD repeat</keyword>
<keyword evidence="3" id="KW-1185">Reference proteome</keyword>
<dbReference type="AlphaFoldDB" id="A0A8S1KNE5"/>
<reference evidence="2" key="1">
    <citation type="submission" date="2021-01" db="EMBL/GenBank/DDBJ databases">
        <authorList>
            <consortium name="Genoscope - CEA"/>
            <person name="William W."/>
        </authorList>
    </citation>
    <scope>NUCLEOTIDE SEQUENCE</scope>
</reference>
<dbReference type="OrthoDB" id="674604at2759"/>
<evidence type="ECO:0000313" key="3">
    <source>
        <dbReference type="Proteomes" id="UP000692954"/>
    </source>
</evidence>
<dbReference type="GO" id="GO:0016226">
    <property type="term" value="P:iron-sulfur cluster assembly"/>
    <property type="evidence" value="ECO:0007669"/>
    <property type="project" value="TreeGrafter"/>
</dbReference>
<feature type="repeat" description="WD" evidence="1">
    <location>
        <begin position="284"/>
        <end position="316"/>
    </location>
</feature>
<feature type="repeat" description="WD" evidence="1">
    <location>
        <begin position="329"/>
        <end position="370"/>
    </location>
</feature>
<dbReference type="InterPro" id="IPR001680">
    <property type="entry name" value="WD40_rpt"/>
</dbReference>
<protein>
    <recommendedName>
        <fullName evidence="4">WD40-repeat-containing domain</fullName>
    </recommendedName>
</protein>
<gene>
    <name evidence="2" type="ORF">PSON_ATCC_30995.1.T0100008</name>
</gene>
<dbReference type="PROSITE" id="PS50294">
    <property type="entry name" value="WD_REPEATS_REGION"/>
    <property type="match status" value="1"/>
</dbReference>
<name>A0A8S1KNE5_9CILI</name>
<dbReference type="PANTHER" id="PTHR19920:SF0">
    <property type="entry name" value="CYTOSOLIC IRON-SULFUR PROTEIN ASSEMBLY PROTEIN CIAO1-RELATED"/>
    <property type="match status" value="1"/>
</dbReference>